<dbReference type="InterPro" id="IPR007597">
    <property type="entry name" value="CheC"/>
</dbReference>
<dbReference type="GO" id="GO:0016787">
    <property type="term" value="F:hydrolase activity"/>
    <property type="evidence" value="ECO:0007669"/>
    <property type="project" value="UniProtKB-KW"/>
</dbReference>
<accession>A0AAU7FDC1</accession>
<protein>
    <submittedName>
        <fullName evidence="4">Chemotaxis protein CheC</fullName>
    </submittedName>
</protein>
<dbReference type="SUPFAM" id="SSF103039">
    <property type="entry name" value="CheC-like"/>
    <property type="match status" value="1"/>
</dbReference>
<dbReference type="RefSeq" id="WP_348945882.1">
    <property type="nucleotide sequence ID" value="NZ_CP157355.1"/>
</dbReference>
<evidence type="ECO:0000256" key="1">
    <source>
        <dbReference type="ARBA" id="ARBA00022500"/>
    </source>
</evidence>
<dbReference type="KEGG" id="cmav:ABHF33_04810"/>
<gene>
    <name evidence="4" type="ORF">ABHF33_04810</name>
</gene>
<dbReference type="PANTHER" id="PTHR43693">
    <property type="entry name" value="PROTEIN PHOSPHATASE CHEZ"/>
    <property type="match status" value="1"/>
</dbReference>
<dbReference type="PANTHER" id="PTHR43693:SF1">
    <property type="entry name" value="PROTEIN PHOSPHATASE CHEZ"/>
    <property type="match status" value="1"/>
</dbReference>
<dbReference type="InterPro" id="IPR028976">
    <property type="entry name" value="CheC-like_sf"/>
</dbReference>
<reference evidence="4" key="1">
    <citation type="submission" date="2024-05" db="EMBL/GenBank/DDBJ databases">
        <authorList>
            <person name="Yang L."/>
            <person name="Pan L."/>
        </authorList>
    </citation>
    <scope>NUCLEOTIDE SEQUENCE</scope>
    <source>
        <strain evidence="4">FCG-7</strain>
    </source>
</reference>
<dbReference type="Pfam" id="PF04509">
    <property type="entry name" value="CheC"/>
    <property type="match status" value="1"/>
</dbReference>
<dbReference type="CDD" id="cd17910">
    <property type="entry name" value="CheC_ClassII"/>
    <property type="match status" value="1"/>
</dbReference>
<evidence type="ECO:0000259" key="3">
    <source>
        <dbReference type="Pfam" id="PF04509"/>
    </source>
</evidence>
<name>A0AAU7FDC1_9NEIS</name>
<feature type="domain" description="CheC-like protein" evidence="3">
    <location>
        <begin position="8"/>
        <end position="42"/>
    </location>
</feature>
<proteinExistence type="predicted"/>
<keyword evidence="1" id="KW-0145">Chemotaxis</keyword>
<dbReference type="AlphaFoldDB" id="A0AAU7FDC1"/>
<organism evidence="4">
    <name type="scientific">Chitinibacter mangrovi</name>
    <dbReference type="NCBI Taxonomy" id="3153927"/>
    <lineage>
        <taxon>Bacteria</taxon>
        <taxon>Pseudomonadati</taxon>
        <taxon>Pseudomonadota</taxon>
        <taxon>Betaproteobacteria</taxon>
        <taxon>Neisseriales</taxon>
        <taxon>Chitinibacteraceae</taxon>
        <taxon>Chitinibacter</taxon>
    </lineage>
</organism>
<keyword evidence="2" id="KW-0378">Hydrolase</keyword>
<dbReference type="Gene3D" id="3.40.1550.10">
    <property type="entry name" value="CheC-like"/>
    <property type="match status" value="1"/>
</dbReference>
<sequence>MREFTPLQQDAICEIFNISVGQAAATMSQMVGEEVLLSVPNIQFYTLENACELLSKSNLRICGVQQDFDGCFNGHAFLIFPENRSLELVRLMIGKNMPIEYLSELEQDALAEVGNIILNACLASLSEVFQQQFHCGLPILHIGSSQEVLQRCQPEQLVMLLHIQFTLADRKIEGYVIFIMNSDSLDLLVYEIEKFLSGIGPQASY</sequence>
<dbReference type="GO" id="GO:0006935">
    <property type="term" value="P:chemotaxis"/>
    <property type="evidence" value="ECO:0007669"/>
    <property type="project" value="UniProtKB-KW"/>
</dbReference>
<evidence type="ECO:0000256" key="2">
    <source>
        <dbReference type="ARBA" id="ARBA00022801"/>
    </source>
</evidence>
<dbReference type="EMBL" id="CP157355">
    <property type="protein sequence ID" value="XBM01605.1"/>
    <property type="molecule type" value="Genomic_DNA"/>
</dbReference>
<evidence type="ECO:0000313" key="4">
    <source>
        <dbReference type="EMBL" id="XBM01605.1"/>
    </source>
</evidence>
<dbReference type="InterPro" id="IPR050992">
    <property type="entry name" value="CheZ_family_phosphatases"/>
</dbReference>